<gene>
    <name evidence="9" type="primary">TRK2_0</name>
    <name evidence="9" type="ORF">LSUE1_G004802</name>
</gene>
<feature type="transmembrane region" description="Helical" evidence="8">
    <location>
        <begin position="200"/>
        <end position="224"/>
    </location>
</feature>
<evidence type="ECO:0000256" key="1">
    <source>
        <dbReference type="ARBA" id="ARBA00004141"/>
    </source>
</evidence>
<evidence type="ECO:0000313" key="10">
    <source>
        <dbReference type="Proteomes" id="UP000469558"/>
    </source>
</evidence>
<name>A0A8T9BYP7_9HELO</name>
<reference evidence="9 10" key="1">
    <citation type="submission" date="2018-05" db="EMBL/GenBank/DDBJ databases">
        <title>Genome sequencing and assembly of the regulated plant pathogen Lachnellula willkommii and related sister species for the development of diagnostic species identification markers.</title>
        <authorList>
            <person name="Giroux E."/>
            <person name="Bilodeau G."/>
        </authorList>
    </citation>
    <scope>NUCLEOTIDE SEQUENCE [LARGE SCALE GENOMIC DNA]</scope>
    <source>
        <strain evidence="9 10">CBS 268.59</strain>
    </source>
</reference>
<dbReference type="GO" id="GO:0005886">
    <property type="term" value="C:plasma membrane"/>
    <property type="evidence" value="ECO:0007669"/>
    <property type="project" value="TreeGrafter"/>
</dbReference>
<dbReference type="EMBL" id="QGMK01001335">
    <property type="protein sequence ID" value="TVY69020.1"/>
    <property type="molecule type" value="Genomic_DNA"/>
</dbReference>
<organism evidence="9 10">
    <name type="scientific">Lachnellula suecica</name>
    <dbReference type="NCBI Taxonomy" id="602035"/>
    <lineage>
        <taxon>Eukaryota</taxon>
        <taxon>Fungi</taxon>
        <taxon>Dikarya</taxon>
        <taxon>Ascomycota</taxon>
        <taxon>Pezizomycotina</taxon>
        <taxon>Leotiomycetes</taxon>
        <taxon>Helotiales</taxon>
        <taxon>Lachnaceae</taxon>
        <taxon>Lachnellula</taxon>
    </lineage>
</organism>
<dbReference type="InterPro" id="IPR051143">
    <property type="entry name" value="TrkH_K-transport"/>
</dbReference>
<feature type="transmembrane region" description="Helical" evidence="8">
    <location>
        <begin position="263"/>
        <end position="282"/>
    </location>
</feature>
<dbReference type="PANTHER" id="PTHR31064">
    <property type="entry name" value="POTASSIUM TRANSPORT PROTEIN DDB_G0292412-RELATED"/>
    <property type="match status" value="1"/>
</dbReference>
<dbReference type="AlphaFoldDB" id="A0A8T9BYP7"/>
<dbReference type="GO" id="GO:0140107">
    <property type="term" value="F:high-affinity potassium ion transmembrane transporter activity"/>
    <property type="evidence" value="ECO:0007669"/>
    <property type="project" value="TreeGrafter"/>
</dbReference>
<evidence type="ECO:0000256" key="3">
    <source>
        <dbReference type="ARBA" id="ARBA00022692"/>
    </source>
</evidence>
<protein>
    <submittedName>
        <fullName evidence="9">Low-affinity potassium transport protein</fullName>
    </submittedName>
</protein>
<evidence type="ECO:0000256" key="5">
    <source>
        <dbReference type="ARBA" id="ARBA00023065"/>
    </source>
</evidence>
<dbReference type="Proteomes" id="UP000469558">
    <property type="component" value="Unassembled WGS sequence"/>
</dbReference>
<evidence type="ECO:0000256" key="2">
    <source>
        <dbReference type="ARBA" id="ARBA00022448"/>
    </source>
</evidence>
<dbReference type="InterPro" id="IPR003445">
    <property type="entry name" value="Cat_transpt"/>
</dbReference>
<feature type="transmembrane region" description="Helical" evidence="8">
    <location>
        <begin position="169"/>
        <end position="188"/>
    </location>
</feature>
<comment type="subcellular location">
    <subcellularLocation>
        <location evidence="1">Membrane</location>
        <topology evidence="1">Multi-pass membrane protein</topology>
    </subcellularLocation>
</comment>
<dbReference type="GO" id="GO:0030007">
    <property type="term" value="P:intracellular potassium ion homeostasis"/>
    <property type="evidence" value="ECO:0007669"/>
    <property type="project" value="TreeGrafter"/>
</dbReference>
<keyword evidence="10" id="KW-1185">Reference proteome</keyword>
<evidence type="ECO:0000256" key="8">
    <source>
        <dbReference type="SAM" id="Phobius"/>
    </source>
</evidence>
<dbReference type="OrthoDB" id="9999863at2759"/>
<feature type="transmembrane region" description="Helical" evidence="8">
    <location>
        <begin position="126"/>
        <end position="149"/>
    </location>
</feature>
<evidence type="ECO:0000256" key="4">
    <source>
        <dbReference type="ARBA" id="ARBA00022989"/>
    </source>
</evidence>
<dbReference type="PANTHER" id="PTHR31064:SF37">
    <property type="entry name" value="TRANSPORTER, PUTATIVE (EUROFUNG)-RELATED"/>
    <property type="match status" value="1"/>
</dbReference>
<evidence type="ECO:0000313" key="9">
    <source>
        <dbReference type="EMBL" id="TVY69020.1"/>
    </source>
</evidence>
<keyword evidence="2" id="KW-0813">Transport</keyword>
<proteinExistence type="predicted"/>
<feature type="transmembrane region" description="Helical" evidence="8">
    <location>
        <begin position="27"/>
        <end position="46"/>
    </location>
</feature>
<keyword evidence="6 8" id="KW-0472">Membrane</keyword>
<dbReference type="GO" id="GO:1990573">
    <property type="term" value="P:potassium ion import across plasma membrane"/>
    <property type="evidence" value="ECO:0007669"/>
    <property type="project" value="TreeGrafter"/>
</dbReference>
<dbReference type="Pfam" id="PF02386">
    <property type="entry name" value="TrkH"/>
    <property type="match status" value="1"/>
</dbReference>
<evidence type="ECO:0000256" key="7">
    <source>
        <dbReference type="SAM" id="MobiDB-lite"/>
    </source>
</evidence>
<sequence length="540" mass="60183">MVVSAISLTGMNTVNVSDLNTGQQVQIYFLMVLGSPILVSICVIYIRKRDFYHKFPDTDNSQRVPRTGIRQITASNHGIANRRASKGHGCGLRSLLSIFKSFLETSHQSRGGTGEKEKIPSDEYEALRLLLSIIPLYLVLFQATGALILALYMSFARPDASLSNGINPVWLGIFLSTSSFNNVGLSLLDQSMMSFQTSYLTLITSSILVLIGNTGFPIFLRLLLWLALKVLPESQYCEECKRALIFILRYPRRVYTHVFPYHYTWILFGLLLFINTSEWIALEILNKDNPILTALPLNIRWLDGFYQTAMTRSAGFAVFSISSLRIGIQALYLAMMFVSAYPIIMIMRTSNVYEERSLGIYSHELSADAESTPGHDLESKRLQLQNPETIVYSIQKEIQKQLSHDVWFPITAAIIILWIETGSYDRDPITFSVFNIFFETVSAYACVGLSTGLQDQPYSLSGEFHSASKLILCAAMLRGRHRGLPVAIDRAIQLPHNALGEMQVQLDVVDGEVAGGETAIGADTEAGEGATPSSREGKRE</sequence>
<keyword evidence="5" id="KW-0406">Ion transport</keyword>
<keyword evidence="3 8" id="KW-0812">Transmembrane</keyword>
<evidence type="ECO:0000256" key="6">
    <source>
        <dbReference type="ARBA" id="ARBA00023136"/>
    </source>
</evidence>
<comment type="caution">
    <text evidence="9">The sequence shown here is derived from an EMBL/GenBank/DDBJ whole genome shotgun (WGS) entry which is preliminary data.</text>
</comment>
<accession>A0A8T9BYP7</accession>
<feature type="region of interest" description="Disordered" evidence="7">
    <location>
        <begin position="518"/>
        <end position="540"/>
    </location>
</feature>
<keyword evidence="4 8" id="KW-1133">Transmembrane helix</keyword>